<dbReference type="PANTHER" id="PTHR12794">
    <property type="entry name" value="GEMIN2"/>
    <property type="match status" value="1"/>
</dbReference>
<dbReference type="VEuPathDB" id="FungiDB:UMAG_06389"/>
<dbReference type="GeneID" id="23565991"/>
<keyword evidence="2" id="KW-0175">Coiled coil</keyword>
<name>A0A0D1CF68_MYCMD</name>
<protein>
    <submittedName>
        <fullName evidence="4">Uncharacterized protein</fullName>
    </submittedName>
</protein>
<dbReference type="GO" id="GO:0032797">
    <property type="term" value="C:SMN complex"/>
    <property type="evidence" value="ECO:0000318"/>
    <property type="project" value="GO_Central"/>
</dbReference>
<dbReference type="KEGG" id="uma:UMAG_06389"/>
<dbReference type="GO" id="GO:0000387">
    <property type="term" value="P:spliceosomal snRNP assembly"/>
    <property type="evidence" value="ECO:0000318"/>
    <property type="project" value="GO_Central"/>
</dbReference>
<dbReference type="PANTHER" id="PTHR12794:SF0">
    <property type="entry name" value="GEM-ASSOCIATED PROTEIN 2"/>
    <property type="match status" value="1"/>
</dbReference>
<dbReference type="EMBL" id="CM003162">
    <property type="protein sequence ID" value="KIS65688.1"/>
    <property type="molecule type" value="Genomic_DNA"/>
</dbReference>
<dbReference type="OrthoDB" id="428895at2759"/>
<organism evidence="4 5">
    <name type="scientific">Mycosarcoma maydis</name>
    <name type="common">Corn smut fungus</name>
    <name type="synonym">Ustilago maydis</name>
    <dbReference type="NCBI Taxonomy" id="5270"/>
    <lineage>
        <taxon>Eukaryota</taxon>
        <taxon>Fungi</taxon>
        <taxon>Dikarya</taxon>
        <taxon>Basidiomycota</taxon>
        <taxon>Ustilaginomycotina</taxon>
        <taxon>Ustilaginomycetes</taxon>
        <taxon>Ustilaginales</taxon>
        <taxon>Ustilaginaceae</taxon>
        <taxon>Mycosarcoma</taxon>
    </lineage>
</organism>
<dbReference type="Gene3D" id="1.20.58.1070">
    <property type="match status" value="1"/>
</dbReference>
<feature type="region of interest" description="Disordered" evidence="3">
    <location>
        <begin position="1"/>
        <end position="28"/>
    </location>
</feature>
<dbReference type="Pfam" id="PF04938">
    <property type="entry name" value="SIP1"/>
    <property type="match status" value="1"/>
</dbReference>
<dbReference type="STRING" id="237631.A0A0D1CF68"/>
<keyword evidence="5" id="KW-1185">Reference proteome</keyword>
<evidence type="ECO:0000313" key="4">
    <source>
        <dbReference type="EMBL" id="KIS65688.1"/>
    </source>
</evidence>
<proteinExistence type="inferred from homology"/>
<feature type="coiled-coil region" evidence="2">
    <location>
        <begin position="276"/>
        <end position="310"/>
    </location>
</feature>
<dbReference type="Proteomes" id="UP000000561">
    <property type="component" value="Chromosome 23"/>
</dbReference>
<evidence type="ECO:0000256" key="2">
    <source>
        <dbReference type="SAM" id="Coils"/>
    </source>
</evidence>
<reference evidence="4 5" key="1">
    <citation type="journal article" date="2006" name="Nature">
        <title>Insights from the genome of the biotrophic fungal plant pathogen Ustilago maydis.</title>
        <authorList>
            <person name="Kamper J."/>
            <person name="Kahmann R."/>
            <person name="Bolker M."/>
            <person name="Ma L.J."/>
            <person name="Brefort T."/>
            <person name="Saville B.J."/>
            <person name="Banuett F."/>
            <person name="Kronstad J.W."/>
            <person name="Gold S.E."/>
            <person name="Muller O."/>
            <person name="Perlin M.H."/>
            <person name="Wosten H.A."/>
            <person name="de Vries R."/>
            <person name="Ruiz-Herrera J."/>
            <person name="Reynaga-Pena C.G."/>
            <person name="Snetselaar K."/>
            <person name="McCann M."/>
            <person name="Perez-Martin J."/>
            <person name="Feldbrugge M."/>
            <person name="Basse C.W."/>
            <person name="Steinberg G."/>
            <person name="Ibeas J.I."/>
            <person name="Holloman W."/>
            <person name="Guzman P."/>
            <person name="Farman M."/>
            <person name="Stajich J.E."/>
            <person name="Sentandreu R."/>
            <person name="Gonzalez-Prieto J.M."/>
            <person name="Kennell J.C."/>
            <person name="Molina L."/>
            <person name="Schirawski J."/>
            <person name="Mendoza-Mendoza A."/>
            <person name="Greilinger D."/>
            <person name="Munch K."/>
            <person name="Rossel N."/>
            <person name="Scherer M."/>
            <person name="Vranes M."/>
            <person name="Ladendorf O."/>
            <person name="Vincon V."/>
            <person name="Fuchs U."/>
            <person name="Sandrock B."/>
            <person name="Meng S."/>
            <person name="Ho E.C."/>
            <person name="Cahill M.J."/>
            <person name="Boyce K.J."/>
            <person name="Klose J."/>
            <person name="Klosterman S.J."/>
            <person name="Deelstra H.J."/>
            <person name="Ortiz-Castellanos L."/>
            <person name="Li W."/>
            <person name="Sanchez-Alonso P."/>
            <person name="Schreier P.H."/>
            <person name="Hauser-Hahn I."/>
            <person name="Vaupel M."/>
            <person name="Koopmann E."/>
            <person name="Friedrich G."/>
            <person name="Voss H."/>
            <person name="Schluter T."/>
            <person name="Margolis J."/>
            <person name="Platt D."/>
            <person name="Swimmer C."/>
            <person name="Gnirke A."/>
            <person name="Chen F."/>
            <person name="Vysotskaia V."/>
            <person name="Mannhaupt G."/>
            <person name="Guldener U."/>
            <person name="Munsterkotter M."/>
            <person name="Haase D."/>
            <person name="Oesterheld M."/>
            <person name="Mewes H.W."/>
            <person name="Mauceli E.W."/>
            <person name="DeCaprio D."/>
            <person name="Wade C.M."/>
            <person name="Butler J."/>
            <person name="Young S."/>
            <person name="Jaffe D.B."/>
            <person name="Calvo S."/>
            <person name="Nusbaum C."/>
            <person name="Galagan J."/>
            <person name="Birren B.W."/>
        </authorList>
    </citation>
    <scope>NUCLEOTIDE SEQUENCE [LARGE SCALE GENOMIC DNA]</scope>
    <source>
        <strain evidence="5">DSM 14603 / FGSC 9021 / UM521</strain>
    </source>
</reference>
<dbReference type="InterPro" id="IPR035426">
    <property type="entry name" value="Gemin2/Brr1"/>
</dbReference>
<comment type="similarity">
    <text evidence="1">Belongs to the gemin-2 family.</text>
</comment>
<sequence length="374" mass="40912">MAPPGDAPPPHKKRRYGEYGFGTSTQDESFGVQSLPVGILADDFSGEPADGQEYLAVVRREAAAAPCVFLAAHNPYAETATQASRPISAHGAYTAHDPISSCANAGQEDDGLCMPSTEWKTTFVRQFKNAREAISNPPLEPVRLTRDDLPKISNTSAWYAWIHGRPPPPTSPEEAQKQSAKKYEWRIREPSASVLLRLSTEQILALLEAFPYWIAHRVIIPDSQIKASEREGAHVLQPLHARWLFALMLRLDARLVSEEISTLRTLARACIAAITLSRIRRKAVRSRTNKAEAEAEAEAAAAAEAETETDAEGVTVTVTVATPQAADAASHRNADEKQMRKDEAGAWMVVAIVAGVWGQSDLWDDAIGDMRRVT</sequence>
<gene>
    <name evidence="4" type="ORF">UMAG_06389</name>
</gene>
<dbReference type="eggNOG" id="ENOG502SA3J">
    <property type="taxonomic scope" value="Eukaryota"/>
</dbReference>
<evidence type="ECO:0000313" key="5">
    <source>
        <dbReference type="Proteomes" id="UP000000561"/>
    </source>
</evidence>
<dbReference type="OMA" id="YFTHWIN"/>
<dbReference type="GO" id="GO:0005634">
    <property type="term" value="C:nucleus"/>
    <property type="evidence" value="ECO:0000318"/>
    <property type="project" value="GO_Central"/>
</dbReference>
<evidence type="ECO:0000256" key="1">
    <source>
        <dbReference type="ARBA" id="ARBA00025758"/>
    </source>
</evidence>
<dbReference type="AlphaFoldDB" id="A0A0D1CF68"/>
<accession>A0A0D1CF68</accession>
<dbReference type="InParanoid" id="A0A0D1CF68"/>
<evidence type="ECO:0000256" key="3">
    <source>
        <dbReference type="SAM" id="MobiDB-lite"/>
    </source>
</evidence>
<dbReference type="RefSeq" id="XP_011392676.1">
    <property type="nucleotide sequence ID" value="XM_011394374.1"/>
</dbReference>